<feature type="chain" id="PRO_5020307302" evidence="2">
    <location>
        <begin position="26"/>
        <end position="506"/>
    </location>
</feature>
<reference evidence="4 5" key="1">
    <citation type="submission" date="2019-03" db="EMBL/GenBank/DDBJ databases">
        <title>Genomic Encyclopedia of Type Strains, Phase IV (KMG-IV): sequencing the most valuable type-strain genomes for metagenomic binning, comparative biology and taxonomic classification.</title>
        <authorList>
            <person name="Goeker M."/>
        </authorList>
    </citation>
    <scope>NUCLEOTIDE SEQUENCE [LARGE SCALE GENOMIC DNA]</scope>
    <source>
        <strain evidence="4 5">DSM 13587</strain>
    </source>
</reference>
<dbReference type="PANTHER" id="PTHR11895:SF7">
    <property type="entry name" value="GLUTAMYL-TRNA(GLN) AMIDOTRANSFERASE SUBUNIT A, MITOCHONDRIAL"/>
    <property type="match status" value="1"/>
</dbReference>
<dbReference type="Proteomes" id="UP000295717">
    <property type="component" value="Unassembled WGS sequence"/>
</dbReference>
<feature type="signal peptide" evidence="2">
    <location>
        <begin position="1"/>
        <end position="25"/>
    </location>
</feature>
<dbReference type="InterPro" id="IPR000120">
    <property type="entry name" value="Amidase"/>
</dbReference>
<dbReference type="PANTHER" id="PTHR11895">
    <property type="entry name" value="TRANSAMIDASE"/>
    <property type="match status" value="1"/>
</dbReference>
<dbReference type="InterPro" id="IPR036928">
    <property type="entry name" value="AS_sf"/>
</dbReference>
<keyword evidence="2" id="KW-0732">Signal</keyword>
<dbReference type="InterPro" id="IPR023631">
    <property type="entry name" value="Amidase_dom"/>
</dbReference>
<dbReference type="SUPFAM" id="SSF75304">
    <property type="entry name" value="Amidase signature (AS) enzymes"/>
    <property type="match status" value="1"/>
</dbReference>
<sequence>MDRRTFAAWLLAAPFVMKSGLPAAASDLPAAEAVPADPLCYASVDELKAMFQAGKASPVDLLKAQIKRVEALNPKVNCITYEHFDQAMKEARASEARYRSGEARPLEGITVALKDDCSRVGWKTTQGSLLFKDSPPATENAAIVDMLEAAGAVMPFQTTVPEFYLFVGASTRAFGTTRTPWNLEYSPGGSSAGSGAALAAGFATLATGSDMGGSIRLPASQNGVYGYRPTHGRVASGEVPMWTHGPLARRFDDLVHFQNVIVGPSEKSMSAIRPRLDYPAQYPDLSGWRIAVDWGANIATVTLAMKDAMLRGIEVLRAAGCVVDEVDCGFSKKDFNTFSHGLMATSIGVIIDIANAHREQLSPYMSEILDQVAGTPIGPHQAEEAEALVARWHQQIQQRVFGKGYRILLMPTMATSLVGADMFKSKERNVPLMEGCGLDYALTWPWNLLNRYPIVDVPLGIVEERMPAGMQAIGQTFTDLDTFQFASNWSRLQPPLFADGRFPTFS</sequence>
<keyword evidence="5" id="KW-1185">Reference proteome</keyword>
<dbReference type="Gene3D" id="3.90.1300.10">
    <property type="entry name" value="Amidase signature (AS) domain"/>
    <property type="match status" value="1"/>
</dbReference>
<proteinExistence type="inferred from homology"/>
<name>A0A4R3MY81_9GAMM</name>
<organism evidence="4 5">
    <name type="scientific">Thiobaca trueperi</name>
    <dbReference type="NCBI Taxonomy" id="127458"/>
    <lineage>
        <taxon>Bacteria</taxon>
        <taxon>Pseudomonadati</taxon>
        <taxon>Pseudomonadota</taxon>
        <taxon>Gammaproteobacteria</taxon>
        <taxon>Chromatiales</taxon>
        <taxon>Chromatiaceae</taxon>
        <taxon>Thiobaca</taxon>
    </lineage>
</organism>
<protein>
    <submittedName>
        <fullName evidence="4">Amidase</fullName>
    </submittedName>
</protein>
<comment type="similarity">
    <text evidence="1">Belongs to the amidase family.</text>
</comment>
<dbReference type="Pfam" id="PF01425">
    <property type="entry name" value="Amidase"/>
    <property type="match status" value="1"/>
</dbReference>
<comment type="caution">
    <text evidence="4">The sequence shown here is derived from an EMBL/GenBank/DDBJ whole genome shotgun (WGS) entry which is preliminary data.</text>
</comment>
<evidence type="ECO:0000259" key="3">
    <source>
        <dbReference type="Pfam" id="PF01425"/>
    </source>
</evidence>
<accession>A0A4R3MY81</accession>
<feature type="domain" description="Amidase" evidence="3">
    <location>
        <begin position="60"/>
        <end position="479"/>
    </location>
</feature>
<evidence type="ECO:0000256" key="1">
    <source>
        <dbReference type="ARBA" id="ARBA00009199"/>
    </source>
</evidence>
<gene>
    <name evidence="4" type="ORF">EDC35_104199</name>
</gene>
<evidence type="ECO:0000313" key="5">
    <source>
        <dbReference type="Proteomes" id="UP000295717"/>
    </source>
</evidence>
<evidence type="ECO:0000256" key="2">
    <source>
        <dbReference type="SAM" id="SignalP"/>
    </source>
</evidence>
<evidence type="ECO:0000313" key="4">
    <source>
        <dbReference type="EMBL" id="TCT21344.1"/>
    </source>
</evidence>
<dbReference type="AlphaFoldDB" id="A0A4R3MY81"/>
<dbReference type="GO" id="GO:0003824">
    <property type="term" value="F:catalytic activity"/>
    <property type="evidence" value="ECO:0007669"/>
    <property type="project" value="InterPro"/>
</dbReference>
<dbReference type="EMBL" id="SMAO01000004">
    <property type="protein sequence ID" value="TCT21344.1"/>
    <property type="molecule type" value="Genomic_DNA"/>
</dbReference>